<dbReference type="Gene3D" id="3.30.565.10">
    <property type="entry name" value="Histidine kinase-like ATPase, C-terminal domain"/>
    <property type="match status" value="1"/>
</dbReference>
<dbReference type="PANTHER" id="PTHR40448:SF1">
    <property type="entry name" value="TWO-COMPONENT SENSOR HISTIDINE KINASE"/>
    <property type="match status" value="1"/>
</dbReference>
<evidence type="ECO:0000313" key="4">
    <source>
        <dbReference type="Proteomes" id="UP000461595"/>
    </source>
</evidence>
<dbReference type="AlphaFoldDB" id="A0A7X3G6P6"/>
<dbReference type="RefSeq" id="WP_160331987.1">
    <property type="nucleotide sequence ID" value="NZ_WSRS01000002.1"/>
</dbReference>
<dbReference type="OrthoDB" id="1656061at2"/>
<protein>
    <submittedName>
        <fullName evidence="3">GHKL domain-containing protein</fullName>
    </submittedName>
</protein>
<evidence type="ECO:0000256" key="1">
    <source>
        <dbReference type="SAM" id="Phobius"/>
    </source>
</evidence>
<feature type="transmembrane region" description="Helical" evidence="1">
    <location>
        <begin position="126"/>
        <end position="146"/>
    </location>
</feature>
<feature type="transmembrane region" description="Helical" evidence="1">
    <location>
        <begin position="166"/>
        <end position="188"/>
    </location>
</feature>
<accession>A0A7X3G6P6</accession>
<keyword evidence="1" id="KW-0812">Transmembrane</keyword>
<evidence type="ECO:0000259" key="2">
    <source>
        <dbReference type="Pfam" id="PF14501"/>
    </source>
</evidence>
<dbReference type="InterPro" id="IPR036890">
    <property type="entry name" value="HATPase_C_sf"/>
</dbReference>
<dbReference type="GO" id="GO:0042802">
    <property type="term" value="F:identical protein binding"/>
    <property type="evidence" value="ECO:0007669"/>
    <property type="project" value="TreeGrafter"/>
</dbReference>
<dbReference type="Pfam" id="PF14501">
    <property type="entry name" value="HATPase_c_5"/>
    <property type="match status" value="1"/>
</dbReference>
<keyword evidence="1" id="KW-0472">Membrane</keyword>
<gene>
    <name evidence="3" type="ORF">E5983_00495</name>
</gene>
<dbReference type="EMBL" id="WSRS01000002">
    <property type="protein sequence ID" value="MVX58154.1"/>
    <property type="molecule type" value="Genomic_DNA"/>
</dbReference>
<dbReference type="PANTHER" id="PTHR40448">
    <property type="entry name" value="TWO-COMPONENT SENSOR HISTIDINE KINASE"/>
    <property type="match status" value="1"/>
</dbReference>
<keyword evidence="1" id="KW-1133">Transmembrane helix</keyword>
<feature type="transmembrane region" description="Helical" evidence="1">
    <location>
        <begin position="40"/>
        <end position="57"/>
    </location>
</feature>
<feature type="domain" description="Sensor histidine kinase NatK-like C-terminal" evidence="2">
    <location>
        <begin position="333"/>
        <end position="435"/>
    </location>
</feature>
<dbReference type="Proteomes" id="UP000461595">
    <property type="component" value="Unassembled WGS sequence"/>
</dbReference>
<feature type="transmembrane region" description="Helical" evidence="1">
    <location>
        <begin position="91"/>
        <end position="114"/>
    </location>
</feature>
<proteinExistence type="predicted"/>
<dbReference type="InterPro" id="IPR032834">
    <property type="entry name" value="NatK-like_C"/>
</dbReference>
<evidence type="ECO:0000313" key="3">
    <source>
        <dbReference type="EMBL" id="MVX58154.1"/>
    </source>
</evidence>
<name>A0A7X3G6P6_9STRE</name>
<reference evidence="3 4" key="1">
    <citation type="submission" date="2019-12" db="EMBL/GenBank/DDBJ databases">
        <title>Microbes associate with the intestines of laboratory mice.</title>
        <authorList>
            <person name="Navarre W."/>
            <person name="Wong E."/>
        </authorList>
    </citation>
    <scope>NUCLEOTIDE SEQUENCE [LARGE SCALE GENOMIC DNA]</scope>
    <source>
        <strain evidence="3 4">NM51_B2-22</strain>
    </source>
</reference>
<comment type="caution">
    <text evidence="3">The sequence shown here is derived from an EMBL/GenBank/DDBJ whole genome shotgun (WGS) entry which is preliminary data.</text>
</comment>
<feature type="transmembrane region" description="Helical" evidence="1">
    <location>
        <begin position="12"/>
        <end position="33"/>
    </location>
</feature>
<organism evidence="3 4">
    <name type="scientific">Streptococcus danieliae</name>
    <dbReference type="NCBI Taxonomy" id="747656"/>
    <lineage>
        <taxon>Bacteria</taxon>
        <taxon>Bacillati</taxon>
        <taxon>Bacillota</taxon>
        <taxon>Bacilli</taxon>
        <taxon>Lactobacillales</taxon>
        <taxon>Streptococcaceae</taxon>
        <taxon>Streptococcus</taxon>
    </lineage>
</organism>
<sequence>MEVHLFLGQESPFLLLLLLIRSGSLGWLFFSLLRNRLKMPFFSGFCLYELLLIGFGISYPPIFHLFLLVEPFFLSWILYRNTYESFSFSAYSVGILYLGFDLLRAFFLFGLYAIVDHRVFVDFHVLLYGVVAGLSVYTLGLCFHYVHRYLLLLDKPRFQQQVRSSFLCFMLIHLLLTLSQMCSCSLLSLGCFNFLRTASLYGFAFVILRLRLSILAFEKEEREARLPMAKLCKKLGCLYQDLRGFRHDFAGMMVSFTMAIESRDWELIEKLHREVLLEANKSLSSHEYSYFDLCLLEDKTIRSLIFHYLGQAQEKGLEFSLEIREEVPALNVNQLALVRLLTILLTNAVEAAQASAEKEIALAIFSTEHGVELILENSRPAGDLDIQKIYQSDWSTKGPSRGTGLFTVKRILNHEESMLLATDFEDHRFTQHLTIRSHT</sequence>
<dbReference type="SUPFAM" id="SSF55874">
    <property type="entry name" value="ATPase domain of HSP90 chaperone/DNA topoisomerase II/histidine kinase"/>
    <property type="match status" value="1"/>
</dbReference>